<dbReference type="InterPro" id="IPR053251">
    <property type="entry name" value="N-glycanase"/>
</dbReference>
<name>A0A381VME5_9ZZZZ</name>
<keyword evidence="3" id="KW-0732">Signal</keyword>
<evidence type="ECO:0000256" key="2">
    <source>
        <dbReference type="ARBA" id="ARBA00022525"/>
    </source>
</evidence>
<evidence type="ECO:0000256" key="6">
    <source>
        <dbReference type="SAM" id="MobiDB-lite"/>
    </source>
</evidence>
<reference evidence="8" key="1">
    <citation type="submission" date="2018-05" db="EMBL/GenBank/DDBJ databases">
        <authorList>
            <person name="Lanie J.A."/>
            <person name="Ng W.-L."/>
            <person name="Kazmierczak K.M."/>
            <person name="Andrzejewski T.M."/>
            <person name="Davidsen T.M."/>
            <person name="Wayne K.J."/>
            <person name="Tettelin H."/>
            <person name="Glass J.I."/>
            <person name="Rusch D."/>
            <person name="Podicherti R."/>
            <person name="Tsui H.-C.T."/>
            <person name="Winkler M.E."/>
        </authorList>
    </citation>
    <scope>NUCLEOTIDE SEQUENCE</scope>
</reference>
<dbReference type="InterPro" id="IPR028974">
    <property type="entry name" value="TSP_type-3_rpt"/>
</dbReference>
<feature type="compositionally biased region" description="Acidic residues" evidence="6">
    <location>
        <begin position="83"/>
        <end position="115"/>
    </location>
</feature>
<keyword evidence="5" id="KW-1015">Disulfide bond</keyword>
<evidence type="ECO:0000256" key="5">
    <source>
        <dbReference type="ARBA" id="ARBA00023157"/>
    </source>
</evidence>
<proteinExistence type="predicted"/>
<evidence type="ECO:0000256" key="3">
    <source>
        <dbReference type="ARBA" id="ARBA00022729"/>
    </source>
</evidence>
<dbReference type="PANTHER" id="PTHR39319">
    <property type="entry name" value="SI:DKEY-256H2.1"/>
    <property type="match status" value="1"/>
</dbReference>
<dbReference type="InterPro" id="IPR014784">
    <property type="entry name" value="Cu2_ascorb_mOase-like_C"/>
</dbReference>
<keyword evidence="2" id="KW-0964">Secreted</keyword>
<dbReference type="GO" id="GO:0005509">
    <property type="term" value="F:calcium ion binding"/>
    <property type="evidence" value="ECO:0007669"/>
    <property type="project" value="InterPro"/>
</dbReference>
<keyword evidence="4" id="KW-0106">Calcium</keyword>
<dbReference type="PANTHER" id="PTHR39319:SF1">
    <property type="entry name" value="SI:DKEY-256H2.1"/>
    <property type="match status" value="1"/>
</dbReference>
<evidence type="ECO:0000256" key="1">
    <source>
        <dbReference type="ARBA" id="ARBA00004613"/>
    </source>
</evidence>
<sequence length="899" mass="100512">MDAKVYLSMDYSTAMNTGKVASLTIVLLFMMSGLATSGCLEEIENDGGTDQNDNSNNGQNDDTGGGDTGQNGNGGSSSKDSDNDGYSDSMDEFPYDPDEWKDSDDDGVGDNADEFPNDRCATDDMDGDGKPDSIKENCNTSLIEDDDTDGDGFNNTMEMLLGTNPNNPSSRPLDYDSDGTPDGLDDDMDNDGMNNTVDQCPRGSINWEAGDSNLDWDMDGCKDDGEDKDDDNDGVEDRDDECEETPLNEIANGEGCSASQRDTDGDGIPDSLDVCWGDDSTGDDDGDGLCSDGDNCPDGPFLYGEEVDADGCSYFEKPIPWNNGPYSTDYMGTTGDFTVPEPIDENLNFTNDWVFSQKWSGKDTYVFIIYNPLDPDSVITWNSANPIGQASELGQMFERSPDNVHYFFGSYRDGAWMGDVTYMAGRVTFALATMSGEDRDHWSDRVHYIAMDANFLDGSISEFIDDQDSPAWFCIDRLQRWQEVGSFWDLNLNQNFSWYRFHFIANEPIYLNFEFGLERELAAMEYHASVPCDERLYAPERCIKGESVTLLEWKMGESYTHGGGWGGGTNIRNVELPENMNQFDSFAVYAYEACADHKGCNEWDFIGALNAYEASCSLSEYEIYEDCVNQVLSEYSSQESCENAGHRWDAGSEDSSAGCEGKWDRVWKAEIGRYITAYNREGRYISDVTPMLGVLKNEDINEFNYWQPNAYGLTIKLFFWNENKDYTPVGAEYLYGATRKFNLDYNNIFGSENPFGYNVTDNTERVEIVTFFTGHGHSSTDENCAEFCNHQHEFTINGMTMPLLEHPNGGTSYGCYNRVDEGVSANQYGTWVYGRAGWCPGQDVEYNRIDITGLSEIGENQISYRGLYQGDDYEPTVTDADGYLPEIKLRMWVIVYAVQ</sequence>
<feature type="region of interest" description="Disordered" evidence="6">
    <location>
        <begin position="42"/>
        <end position="280"/>
    </location>
</feature>
<dbReference type="InterPro" id="IPR015197">
    <property type="entry name" value="PngaseF_C"/>
</dbReference>
<feature type="compositionally biased region" description="Low complexity" evidence="6">
    <location>
        <begin position="48"/>
        <end position="62"/>
    </location>
</feature>
<dbReference type="Pfam" id="PF09113">
    <property type="entry name" value="N-glycanase_C"/>
    <property type="match status" value="1"/>
</dbReference>
<protein>
    <recommendedName>
        <fullName evidence="7">Peptide-N-glycosidase F C-terminal domain-containing protein</fullName>
    </recommendedName>
</protein>
<dbReference type="Gene3D" id="4.10.1080.10">
    <property type="entry name" value="TSP type-3 repeat"/>
    <property type="match status" value="1"/>
</dbReference>
<evidence type="ECO:0000256" key="4">
    <source>
        <dbReference type="ARBA" id="ARBA00022837"/>
    </source>
</evidence>
<accession>A0A381VME5</accession>
<dbReference type="Pfam" id="PF18884">
    <property type="entry name" value="TSP3_bac"/>
    <property type="match status" value="1"/>
</dbReference>
<dbReference type="InterPro" id="IPR008977">
    <property type="entry name" value="PHM/PNGase_F_dom_sf"/>
</dbReference>
<dbReference type="GO" id="GO:0016715">
    <property type="term" value="F:oxidoreductase activity, acting on paired donors, with incorporation or reduction of molecular oxygen, reduced ascorbate as one donor, and incorporation of one atom of oxygen"/>
    <property type="evidence" value="ECO:0007669"/>
    <property type="project" value="InterPro"/>
</dbReference>
<feature type="domain" description="Peptide-N-glycosidase F C-terminal" evidence="7">
    <location>
        <begin position="745"/>
        <end position="864"/>
    </location>
</feature>
<feature type="compositionally biased region" description="Gly residues" evidence="6">
    <location>
        <begin position="63"/>
        <end position="75"/>
    </location>
</feature>
<feature type="compositionally biased region" description="Acidic residues" evidence="6">
    <location>
        <begin position="226"/>
        <end position="246"/>
    </location>
</feature>
<evidence type="ECO:0000259" key="7">
    <source>
        <dbReference type="Pfam" id="PF09113"/>
    </source>
</evidence>
<dbReference type="InterPro" id="IPR059100">
    <property type="entry name" value="TSP3_bac"/>
</dbReference>
<feature type="compositionally biased region" description="Basic and acidic residues" evidence="6">
    <location>
        <begin position="116"/>
        <end position="135"/>
    </location>
</feature>
<dbReference type="AlphaFoldDB" id="A0A381VME5"/>
<dbReference type="Gene3D" id="2.60.120.230">
    <property type="match status" value="1"/>
</dbReference>
<organism evidence="8">
    <name type="scientific">marine metagenome</name>
    <dbReference type="NCBI Taxonomy" id="408172"/>
    <lineage>
        <taxon>unclassified sequences</taxon>
        <taxon>metagenomes</taxon>
        <taxon>ecological metagenomes</taxon>
    </lineage>
</organism>
<dbReference type="SUPFAM" id="SSF49742">
    <property type="entry name" value="PHM/PNGase F"/>
    <property type="match status" value="1"/>
</dbReference>
<comment type="subcellular location">
    <subcellularLocation>
        <location evidence="1">Secreted</location>
    </subcellularLocation>
</comment>
<feature type="compositionally biased region" description="Acidic residues" evidence="6">
    <location>
        <begin position="175"/>
        <end position="190"/>
    </location>
</feature>
<evidence type="ECO:0000313" key="8">
    <source>
        <dbReference type="EMBL" id="SVA41505.1"/>
    </source>
</evidence>
<gene>
    <name evidence="8" type="ORF">METZ01_LOCUS94359</name>
</gene>
<dbReference type="EMBL" id="UINC01009249">
    <property type="protein sequence ID" value="SVA41505.1"/>
    <property type="molecule type" value="Genomic_DNA"/>
</dbReference>